<evidence type="ECO:0000256" key="5">
    <source>
        <dbReference type="ARBA" id="ARBA00022989"/>
    </source>
</evidence>
<feature type="compositionally biased region" description="Polar residues" evidence="12">
    <location>
        <begin position="363"/>
        <end position="387"/>
    </location>
</feature>
<dbReference type="EMBL" id="JAURVH010001522">
    <property type="protein sequence ID" value="KAK5921502.1"/>
    <property type="molecule type" value="Genomic_DNA"/>
</dbReference>
<dbReference type="InterPro" id="IPR017452">
    <property type="entry name" value="GPCR_Rhodpsn_7TM"/>
</dbReference>
<evidence type="ECO:0000259" key="14">
    <source>
        <dbReference type="PROSITE" id="PS50262"/>
    </source>
</evidence>
<keyword evidence="16" id="KW-1185">Reference proteome</keyword>
<keyword evidence="2" id="KW-1003">Cell membrane</keyword>
<evidence type="ECO:0000256" key="7">
    <source>
        <dbReference type="ARBA" id="ARBA00023136"/>
    </source>
</evidence>
<dbReference type="PANTHER" id="PTHR24241:SF183">
    <property type="entry name" value="GONADOTROPIN RELEASING HORMONE RECEPTOR"/>
    <property type="match status" value="1"/>
</dbReference>
<proteinExistence type="predicted"/>
<accession>A0AAN8HN47</accession>
<keyword evidence="9" id="KW-0675">Receptor</keyword>
<gene>
    <name evidence="15" type="ORF">CgunFtcFv8_018861</name>
</gene>
<feature type="transmembrane region" description="Helical" evidence="13">
    <location>
        <begin position="46"/>
        <end position="68"/>
    </location>
</feature>
<dbReference type="PROSITE" id="PS50262">
    <property type="entry name" value="G_PROTEIN_RECEP_F1_2"/>
    <property type="match status" value="1"/>
</dbReference>
<comment type="subcellular location">
    <subcellularLocation>
        <location evidence="1">Cell membrane</location>
        <topology evidence="1">Multi-pass membrane protein</topology>
    </subcellularLocation>
</comment>
<keyword evidence="6" id="KW-0297">G-protein coupled receptor</keyword>
<evidence type="ECO:0000256" key="6">
    <source>
        <dbReference type="ARBA" id="ARBA00023040"/>
    </source>
</evidence>
<evidence type="ECO:0000256" key="11">
    <source>
        <dbReference type="ARBA" id="ARBA00082552"/>
    </source>
</evidence>
<feature type="transmembrane region" description="Helical" evidence="13">
    <location>
        <begin position="177"/>
        <end position="196"/>
    </location>
</feature>
<evidence type="ECO:0000256" key="9">
    <source>
        <dbReference type="ARBA" id="ARBA00023170"/>
    </source>
</evidence>
<dbReference type="PRINTS" id="PR00529">
    <property type="entry name" value="GNADOTRPHINR"/>
</dbReference>
<dbReference type="PANTHER" id="PTHR24241">
    <property type="entry name" value="NEUROPEPTIDE RECEPTOR-RELATED G-PROTEIN COUPLED RECEPTOR"/>
    <property type="match status" value="1"/>
</dbReference>
<evidence type="ECO:0000313" key="16">
    <source>
        <dbReference type="Proteomes" id="UP001331515"/>
    </source>
</evidence>
<evidence type="ECO:0000256" key="1">
    <source>
        <dbReference type="ARBA" id="ARBA00004651"/>
    </source>
</evidence>
<feature type="domain" description="G-protein coupled receptors family 1 profile" evidence="14">
    <location>
        <begin position="59"/>
        <end position="341"/>
    </location>
</feature>
<feature type="region of interest" description="Disordered" evidence="12">
    <location>
        <begin position="363"/>
        <end position="393"/>
    </location>
</feature>
<evidence type="ECO:0000256" key="2">
    <source>
        <dbReference type="ARBA" id="ARBA00022475"/>
    </source>
</evidence>
<feature type="transmembrane region" description="Helical" evidence="13">
    <location>
        <begin position="136"/>
        <end position="156"/>
    </location>
</feature>
<dbReference type="FunFam" id="1.20.1070.10:FF:000199">
    <property type="entry name" value="Gonadotropin-releasing hormone II receptor"/>
    <property type="match status" value="1"/>
</dbReference>
<feature type="region of interest" description="Disordered" evidence="12">
    <location>
        <begin position="1"/>
        <end position="27"/>
    </location>
</feature>
<feature type="compositionally biased region" description="Low complexity" evidence="12">
    <location>
        <begin position="17"/>
        <end position="27"/>
    </location>
</feature>
<dbReference type="GO" id="GO:0042277">
    <property type="term" value="F:peptide binding"/>
    <property type="evidence" value="ECO:0007669"/>
    <property type="project" value="TreeGrafter"/>
</dbReference>
<name>A0AAN8HN47_CHAGU</name>
<evidence type="ECO:0000256" key="13">
    <source>
        <dbReference type="SAM" id="Phobius"/>
    </source>
</evidence>
<dbReference type="GO" id="GO:0032870">
    <property type="term" value="P:cellular response to hormone stimulus"/>
    <property type="evidence" value="ECO:0007669"/>
    <property type="project" value="TreeGrafter"/>
</dbReference>
<dbReference type="GO" id="GO:0004930">
    <property type="term" value="F:G protein-coupled receptor activity"/>
    <property type="evidence" value="ECO:0007669"/>
    <property type="project" value="UniProtKB-KW"/>
</dbReference>
<evidence type="ECO:0000313" key="15">
    <source>
        <dbReference type="EMBL" id="KAK5921502.1"/>
    </source>
</evidence>
<dbReference type="Gene3D" id="1.20.1070.10">
    <property type="entry name" value="Rhodopsin 7-helix transmembrane proteins"/>
    <property type="match status" value="1"/>
</dbReference>
<keyword evidence="5 13" id="KW-1133">Transmembrane helix</keyword>
<evidence type="ECO:0000256" key="4">
    <source>
        <dbReference type="ARBA" id="ARBA00022692"/>
    </source>
</evidence>
<dbReference type="Proteomes" id="UP001331515">
    <property type="component" value="Unassembled WGS sequence"/>
</dbReference>
<keyword evidence="10" id="KW-0807">Transducer</keyword>
<comment type="caution">
    <text evidence="15">The sequence shown here is derived from an EMBL/GenBank/DDBJ whole genome shotgun (WGS) entry which is preliminary data.</text>
</comment>
<sequence length="393" mass="44033">MSGNWSTPTPPPGSEVPLAAPEAPPLASEAPPPLFPSFTLAAQLRVIATALLFLFAAVSNVALLMSVWRGGRGFMGRGRGLMAGGRGQGRLASHLRPLMLSLAGADLMMTFVVMPLDAVWNVTVQWYGGEALCRALSFLKLFAMHASAFVLVAISLDRQHAILQPMDLSVHRRNRRMLLLAWSLSLLLAAPQLFLFRVVRVQTGETQGFSQCASHGSFLQRWQETLYNMLHFITLYLIPLLVMSCCYSRILLHIHHTHLRNAAGESYLRRSGTDLIPKARMKTLKMTVVIVLSFVVCWTPYYLLGLWYWFQPAMLGLLPDYLHHFLFLFGHLNTCCDPVIYGFFTPSFRADLHTCCRRLTANQSTGDNQPADSQPIRQDITSPQTHSQSEHRR</sequence>
<feature type="transmembrane region" description="Helical" evidence="13">
    <location>
        <begin position="98"/>
        <end position="116"/>
    </location>
</feature>
<evidence type="ECO:0000256" key="12">
    <source>
        <dbReference type="SAM" id="MobiDB-lite"/>
    </source>
</evidence>
<dbReference type="PRINTS" id="PR00237">
    <property type="entry name" value="GPCRRHODOPSN"/>
</dbReference>
<dbReference type="InterPro" id="IPR000276">
    <property type="entry name" value="GPCR_Rhodpsn"/>
</dbReference>
<keyword evidence="7 13" id="KW-0472">Membrane</keyword>
<feature type="transmembrane region" description="Helical" evidence="13">
    <location>
        <begin position="288"/>
        <end position="310"/>
    </location>
</feature>
<dbReference type="AlphaFoldDB" id="A0AAN8HN47"/>
<reference evidence="15 16" key="1">
    <citation type="journal article" date="2023" name="Mol. Biol. Evol.">
        <title>Genomics of Secondarily Temperate Adaptation in the Only Non-Antarctic Icefish.</title>
        <authorList>
            <person name="Rivera-Colon A.G."/>
            <person name="Rayamajhi N."/>
            <person name="Minhas B.F."/>
            <person name="Madrigal G."/>
            <person name="Bilyk K.T."/>
            <person name="Yoon V."/>
            <person name="Hune M."/>
            <person name="Gregory S."/>
            <person name="Cheng C.H.C."/>
            <person name="Catchen J.M."/>
        </authorList>
    </citation>
    <scope>NUCLEOTIDE SEQUENCE [LARGE SCALE GENOMIC DNA]</scope>
    <source>
        <tissue evidence="15">White muscle</tissue>
    </source>
</reference>
<evidence type="ECO:0000256" key="8">
    <source>
        <dbReference type="ARBA" id="ARBA00023157"/>
    </source>
</evidence>
<dbReference type="GO" id="GO:0005886">
    <property type="term" value="C:plasma membrane"/>
    <property type="evidence" value="ECO:0007669"/>
    <property type="project" value="UniProtKB-SubCell"/>
</dbReference>
<evidence type="ECO:0000256" key="3">
    <source>
        <dbReference type="ARBA" id="ARBA00022553"/>
    </source>
</evidence>
<feature type="transmembrane region" description="Helical" evidence="13">
    <location>
        <begin position="229"/>
        <end position="252"/>
    </location>
</feature>
<protein>
    <recommendedName>
        <fullName evidence="11">Type II GnRH receptor</fullName>
    </recommendedName>
</protein>
<dbReference type="GO" id="GO:0016500">
    <property type="term" value="F:protein-hormone receptor activity"/>
    <property type="evidence" value="ECO:0007669"/>
    <property type="project" value="InterPro"/>
</dbReference>
<keyword evidence="4 13" id="KW-0812">Transmembrane</keyword>
<feature type="transmembrane region" description="Helical" evidence="13">
    <location>
        <begin position="322"/>
        <end position="344"/>
    </location>
</feature>
<keyword evidence="3" id="KW-0597">Phosphoprotein</keyword>
<dbReference type="SUPFAM" id="SSF81321">
    <property type="entry name" value="Family A G protein-coupled receptor-like"/>
    <property type="match status" value="1"/>
</dbReference>
<evidence type="ECO:0000256" key="10">
    <source>
        <dbReference type="ARBA" id="ARBA00023224"/>
    </source>
</evidence>
<dbReference type="Pfam" id="PF00001">
    <property type="entry name" value="7tm_1"/>
    <property type="match status" value="1"/>
</dbReference>
<dbReference type="InterPro" id="IPR001658">
    <property type="entry name" value="GphnRH_fam_rcpt"/>
</dbReference>
<keyword evidence="8" id="KW-1015">Disulfide bond</keyword>
<organism evidence="15 16">
    <name type="scientific">Champsocephalus gunnari</name>
    <name type="common">Mackerel icefish</name>
    <dbReference type="NCBI Taxonomy" id="52237"/>
    <lineage>
        <taxon>Eukaryota</taxon>
        <taxon>Metazoa</taxon>
        <taxon>Chordata</taxon>
        <taxon>Craniata</taxon>
        <taxon>Vertebrata</taxon>
        <taxon>Euteleostomi</taxon>
        <taxon>Actinopterygii</taxon>
        <taxon>Neopterygii</taxon>
        <taxon>Teleostei</taxon>
        <taxon>Neoteleostei</taxon>
        <taxon>Acanthomorphata</taxon>
        <taxon>Eupercaria</taxon>
        <taxon>Perciformes</taxon>
        <taxon>Notothenioidei</taxon>
        <taxon>Channichthyidae</taxon>
        <taxon>Champsocephalus</taxon>
    </lineage>
</organism>